<keyword evidence="2 5" id="KW-0436">Ligase</keyword>
<dbReference type="AlphaFoldDB" id="A0A7R6SYJ6"/>
<dbReference type="SUPFAM" id="SSF56801">
    <property type="entry name" value="Acetyl-CoA synthetase-like"/>
    <property type="match status" value="1"/>
</dbReference>
<gene>
    <name evidence="5" type="ORF">TTHT_0161</name>
</gene>
<dbReference type="Pfam" id="PF13193">
    <property type="entry name" value="AMP-binding_C"/>
    <property type="match status" value="1"/>
</dbReference>
<dbReference type="PANTHER" id="PTHR24096:SF149">
    <property type="entry name" value="AMP-BINDING DOMAIN-CONTAINING PROTEIN-RELATED"/>
    <property type="match status" value="1"/>
</dbReference>
<evidence type="ECO:0000259" key="3">
    <source>
        <dbReference type="Pfam" id="PF00501"/>
    </source>
</evidence>
<evidence type="ECO:0000256" key="2">
    <source>
        <dbReference type="ARBA" id="ARBA00022598"/>
    </source>
</evidence>
<evidence type="ECO:0000259" key="4">
    <source>
        <dbReference type="Pfam" id="PF13193"/>
    </source>
</evidence>
<keyword evidence="6" id="KW-1185">Reference proteome</keyword>
<dbReference type="Gene3D" id="2.30.38.10">
    <property type="entry name" value="Luciferase, Domain 3"/>
    <property type="match status" value="1"/>
</dbReference>
<dbReference type="PROSITE" id="PS00455">
    <property type="entry name" value="AMP_BINDING"/>
    <property type="match status" value="1"/>
</dbReference>
<dbReference type="InterPro" id="IPR025110">
    <property type="entry name" value="AMP-bd_C"/>
</dbReference>
<dbReference type="Pfam" id="PF00501">
    <property type="entry name" value="AMP-binding"/>
    <property type="match status" value="1"/>
</dbReference>
<dbReference type="InterPro" id="IPR020845">
    <property type="entry name" value="AMP-binding_CS"/>
</dbReference>
<organism evidence="5 6">
    <name type="scientific">Thermotomaculum hydrothermale</name>
    <dbReference type="NCBI Taxonomy" id="981385"/>
    <lineage>
        <taxon>Bacteria</taxon>
        <taxon>Pseudomonadati</taxon>
        <taxon>Acidobacteriota</taxon>
        <taxon>Holophagae</taxon>
        <taxon>Thermotomaculales</taxon>
        <taxon>Thermotomaculaceae</taxon>
        <taxon>Thermotomaculum</taxon>
    </lineage>
</organism>
<dbReference type="Gene3D" id="3.40.50.980">
    <property type="match status" value="2"/>
</dbReference>
<reference evidence="6" key="1">
    <citation type="journal article" date="2012" name="Extremophiles">
        <title>Thermotomaculum hydrothermale gen. nov., sp. nov., a novel heterotrophic thermophile within the phylum Acidobacteria from a deep-sea hydrothermal vent chimney in the Southern Okinawa Trough.</title>
        <authorList>
            <person name="Izumi H."/>
            <person name="Nunoura T."/>
            <person name="Miyazaki M."/>
            <person name="Mino S."/>
            <person name="Toki T."/>
            <person name="Takai K."/>
            <person name="Sako Y."/>
            <person name="Sawabe T."/>
            <person name="Nakagawa S."/>
        </authorList>
    </citation>
    <scope>NUCLEOTIDE SEQUENCE [LARGE SCALE GENOMIC DNA]</scope>
    <source>
        <strain evidence="6">AC55</strain>
    </source>
</reference>
<dbReference type="KEGG" id="thyd:TTHT_0161"/>
<proteinExistence type="inferred from homology"/>
<feature type="domain" description="AMP-binding enzyme C-terminal" evidence="4">
    <location>
        <begin position="468"/>
        <end position="546"/>
    </location>
</feature>
<evidence type="ECO:0000313" key="6">
    <source>
        <dbReference type="Proteomes" id="UP000595564"/>
    </source>
</evidence>
<dbReference type="InterPro" id="IPR000873">
    <property type="entry name" value="AMP-dep_synth/lig_dom"/>
</dbReference>
<dbReference type="PANTHER" id="PTHR24096">
    <property type="entry name" value="LONG-CHAIN-FATTY-ACID--COA LIGASE"/>
    <property type="match status" value="1"/>
</dbReference>
<dbReference type="EMBL" id="AP017470">
    <property type="protein sequence ID" value="BBB31802.1"/>
    <property type="molecule type" value="Genomic_DNA"/>
</dbReference>
<sequence length="567" mass="64078">MNTVKKPWLKFYGNIPESLDYPKKSLYQVVKENAKKHGNSIAYKFLGASYTYNQLIENIEKFASGLKSLGFKKGDTMSIIMPTCPEGIVAFYAVNKLGGIASMVHPLSTEKEIEYYFNLSDSKYVLTLDMFYEKVENASKNSKVEKIIVSKISNSMPFLKKSIYNLFMSKKVKLGEKAVKYNDLINIKDYVEDAEVNTNELAAILYSGGTTGFPKGVMLSNYNLIAEGMQVSVWGGLNEEDTILAILPIFHGFGLSVCINAVFMGGARSILIPKFELNDLIKTIKKEKPTFLIGVPTLYKAFVDSEDFRKIKLDFLKAAFCGADTLPEKLKRDFDLLVEKSGGKAKLLEGYGLTEAVTAVMAMPLNHYKPGSMGVPFPDMLAKIVEPGTDKEKETGEIGEIVLSGPDVMLGYIKNKEETERVLKRHSDGLTWLHTGDLGYMDEDGFFYFKQRLKRMIKVSGYNVFPAEVENVLINHPLVKNACVIGVEDDYQMTRVKAFVELEDFSKASDELKKELIEYAKKHLIKWSCPKEIEFRKELPLTKIGKVDFKVLEQEEKEKRLKEKKEK</sequence>
<dbReference type="Gene3D" id="3.30.300.30">
    <property type="match status" value="1"/>
</dbReference>
<dbReference type="Proteomes" id="UP000595564">
    <property type="component" value="Chromosome"/>
</dbReference>
<dbReference type="RefSeq" id="WP_201328134.1">
    <property type="nucleotide sequence ID" value="NZ_AP017470.1"/>
</dbReference>
<comment type="similarity">
    <text evidence="1">Belongs to the ATP-dependent AMP-binding enzyme family.</text>
</comment>
<protein>
    <submittedName>
        <fullName evidence="5">Long-chain acyl-CoA synthetase</fullName>
        <ecNumber evidence="5">6.2.1.3</ecNumber>
    </submittedName>
</protein>
<evidence type="ECO:0000256" key="1">
    <source>
        <dbReference type="ARBA" id="ARBA00006432"/>
    </source>
</evidence>
<accession>A0A7R6SYJ6</accession>
<evidence type="ECO:0000313" key="5">
    <source>
        <dbReference type="EMBL" id="BBB31802.1"/>
    </source>
</evidence>
<dbReference type="EC" id="6.2.1.3" evidence="5"/>
<dbReference type="InterPro" id="IPR045851">
    <property type="entry name" value="AMP-bd_C_sf"/>
</dbReference>
<name>A0A7R6SYJ6_9BACT</name>
<feature type="domain" description="AMP-dependent synthetase/ligase" evidence="3">
    <location>
        <begin position="31"/>
        <end position="412"/>
    </location>
</feature>
<dbReference type="GO" id="GO:0004467">
    <property type="term" value="F:long-chain fatty acid-CoA ligase activity"/>
    <property type="evidence" value="ECO:0007669"/>
    <property type="project" value="UniProtKB-EC"/>
</dbReference>